<evidence type="ECO:0000313" key="2">
    <source>
        <dbReference type="Proteomes" id="UP000177040"/>
    </source>
</evidence>
<dbReference type="AlphaFoldDB" id="A0A1F6N4H8"/>
<name>A0A1F6N4H8_9BACT</name>
<reference evidence="1 2" key="1">
    <citation type="journal article" date="2016" name="Nat. Commun.">
        <title>Thousands of microbial genomes shed light on interconnected biogeochemical processes in an aquifer system.</title>
        <authorList>
            <person name="Anantharaman K."/>
            <person name="Brown C.T."/>
            <person name="Hug L.A."/>
            <person name="Sharon I."/>
            <person name="Castelle C.J."/>
            <person name="Probst A.J."/>
            <person name="Thomas B.C."/>
            <person name="Singh A."/>
            <person name="Wilkins M.J."/>
            <person name="Karaoz U."/>
            <person name="Brodie E.L."/>
            <person name="Williams K.H."/>
            <person name="Hubbard S.S."/>
            <person name="Banfield J.F."/>
        </authorList>
    </citation>
    <scope>NUCLEOTIDE SEQUENCE [LARGE SCALE GENOMIC DNA]</scope>
</reference>
<organism evidence="1 2">
    <name type="scientific">Candidatus Magasanikbacteria bacterium RIFCSPLOWO2_01_FULL_40_15</name>
    <dbReference type="NCBI Taxonomy" id="1798686"/>
    <lineage>
        <taxon>Bacteria</taxon>
        <taxon>Candidatus Magasanikiibacteriota</taxon>
    </lineage>
</organism>
<proteinExistence type="predicted"/>
<dbReference type="EMBL" id="MFQH01000006">
    <property type="protein sequence ID" value="OGH78553.1"/>
    <property type="molecule type" value="Genomic_DNA"/>
</dbReference>
<protein>
    <submittedName>
        <fullName evidence="1">Uncharacterized protein</fullName>
    </submittedName>
</protein>
<comment type="caution">
    <text evidence="1">The sequence shown here is derived from an EMBL/GenBank/DDBJ whole genome shotgun (WGS) entry which is preliminary data.</text>
</comment>
<sequence length="453" mass="50403">MRDTETPEMEVRPTSPENCFASVQKAGRAEGLSPDVVVVDTGQPIIPPLEMRSPQTPEEVDEIYRWTIRNGIIDHHGVDASVLEMPEGGTRRCAAKMVADFPDEVLALIQEKNIKGVSGHIDSDLDSITATYLTKILVDTRSVSGLPKFTQKLGEIVNLVDYGRFGETDPQRFIKSLPGYFGSLKNVLFDKMHAAIGAIWRSAEIPKEEKAGRSKAVSEQFHGELITQMFAIFNACAKAESEGFQINFEDLDTTNGLTFSDEFKELLRIGREKSLTDVEAFNQEFESAEQRRVTIRTKEGANLEVTLLIFGQTKLSPLAVTNMAYMRMPPETIVAVYAGQDRKKGGDNYDIGMKVESLDLFDLTSLEAIFNDAEREKREPILLSLRQKEKEGTLSEEETKLLKTWTTLRPGKEYLGIGDPTVCVAGGSLIAASKTSLLNAEDFRRVVTNFFSK</sequence>
<dbReference type="Proteomes" id="UP000177040">
    <property type="component" value="Unassembled WGS sequence"/>
</dbReference>
<evidence type="ECO:0000313" key="1">
    <source>
        <dbReference type="EMBL" id="OGH78553.1"/>
    </source>
</evidence>
<gene>
    <name evidence="1" type="ORF">A2983_02715</name>
</gene>
<accession>A0A1F6N4H8</accession>